<dbReference type="InterPro" id="IPR000225">
    <property type="entry name" value="Armadillo"/>
</dbReference>
<evidence type="ECO:0000313" key="2">
    <source>
        <dbReference type="Proteomes" id="UP000215335"/>
    </source>
</evidence>
<dbReference type="Proteomes" id="UP000215335">
    <property type="component" value="Unassembled WGS sequence"/>
</dbReference>
<dbReference type="SUPFAM" id="SSF48371">
    <property type="entry name" value="ARM repeat"/>
    <property type="match status" value="1"/>
</dbReference>
<name>A0A232F4U4_9HYME</name>
<comment type="caution">
    <text evidence="1">The sequence shown here is derived from an EMBL/GenBank/DDBJ whole genome shotgun (WGS) entry which is preliminary data.</text>
</comment>
<dbReference type="SMART" id="SM00185">
    <property type="entry name" value="ARM"/>
    <property type="match status" value="6"/>
</dbReference>
<dbReference type="OrthoDB" id="7537227at2759"/>
<reference evidence="1 2" key="1">
    <citation type="journal article" date="2017" name="Curr. Biol.">
        <title>The Evolution of Venom by Co-option of Single-Copy Genes.</title>
        <authorList>
            <person name="Martinson E.O."/>
            <person name="Mrinalini"/>
            <person name="Kelkar Y.D."/>
            <person name="Chang C.H."/>
            <person name="Werren J.H."/>
        </authorList>
    </citation>
    <scope>NUCLEOTIDE SEQUENCE [LARGE SCALE GENOMIC DNA]</scope>
    <source>
        <strain evidence="1 2">Alberta</strain>
        <tissue evidence="1">Whole body</tissue>
    </source>
</reference>
<sequence>MTARIISQVFDHYQKARMQFVQTVTDLASRPHNIEYLDNAGVLDLLCPLLWDVTPTIQQLTAIALGRLANHDVKIARAILNKNILPRILKKIDKQTEFFKKAASFLLRALVKHTPEMATRVVSEGGLEAMTLCLEDFNPGVKEAAAWAVGYISRHNKCLAQAAVDSGRAVPLLVLCLQESDVCLKQISTSALCDISKQTAELAQVVVDAGAIPLLAKAVSNQDPKLKVALRQALTALGCIAKHSMELTEFVVEAQVFPEVLYHLQHSDENVAKAAATLTKEVCKHTIQLAQFVSNTGGIEFLVEAIRTRKTSTRLQAIMALGYIAGHSDELATAIIEMKGVHQLVTVLSIEQENHILSITIWALGQIGKHSPEHAKAIADTNVFTCILALYTNPTNSEDLRNKCKASLKQILQKCMHIEALEPLLHDAPPNILKYILGQFSKILPNDARARRLFVTTGGLKKVQEIQADPSSTLSEYITIINCCFPEEIVRYYSPGYPDSLLEAVEQYQPNCSFNESKCESLSNEQSNSSISLDDKGAVLN</sequence>
<dbReference type="PANTHER" id="PTHR23314:SF0">
    <property type="entry name" value="SPERM-ASSOCIATED ANTIGEN 6"/>
    <property type="match status" value="1"/>
</dbReference>
<dbReference type="STRING" id="543379.A0A232F4U4"/>
<gene>
    <name evidence="1" type="ORF">TSAR_016008</name>
</gene>
<dbReference type="AlphaFoldDB" id="A0A232F4U4"/>
<dbReference type="GO" id="GO:0003341">
    <property type="term" value="P:cilium movement"/>
    <property type="evidence" value="ECO:0007669"/>
    <property type="project" value="TreeGrafter"/>
</dbReference>
<accession>A0A232F4U4</accession>
<dbReference type="PANTHER" id="PTHR23314">
    <property type="entry name" value="SPERM-ASSOCIATED ANTIGEN 6 ARMADILLO REPEAT-CONTAINING"/>
    <property type="match status" value="1"/>
</dbReference>
<dbReference type="InterPro" id="IPR011989">
    <property type="entry name" value="ARM-like"/>
</dbReference>
<organism evidence="1 2">
    <name type="scientific">Trichomalopsis sarcophagae</name>
    <dbReference type="NCBI Taxonomy" id="543379"/>
    <lineage>
        <taxon>Eukaryota</taxon>
        <taxon>Metazoa</taxon>
        <taxon>Ecdysozoa</taxon>
        <taxon>Arthropoda</taxon>
        <taxon>Hexapoda</taxon>
        <taxon>Insecta</taxon>
        <taxon>Pterygota</taxon>
        <taxon>Neoptera</taxon>
        <taxon>Endopterygota</taxon>
        <taxon>Hymenoptera</taxon>
        <taxon>Apocrita</taxon>
        <taxon>Proctotrupomorpha</taxon>
        <taxon>Chalcidoidea</taxon>
        <taxon>Pteromalidae</taxon>
        <taxon>Pteromalinae</taxon>
        <taxon>Trichomalopsis</taxon>
    </lineage>
</organism>
<dbReference type="GO" id="GO:0008017">
    <property type="term" value="F:microtubule binding"/>
    <property type="evidence" value="ECO:0007669"/>
    <property type="project" value="TreeGrafter"/>
</dbReference>
<dbReference type="Gene3D" id="1.25.10.10">
    <property type="entry name" value="Leucine-rich Repeat Variant"/>
    <property type="match status" value="2"/>
</dbReference>
<evidence type="ECO:0008006" key="3">
    <source>
        <dbReference type="Google" id="ProtNLM"/>
    </source>
</evidence>
<dbReference type="EMBL" id="NNAY01000980">
    <property type="protein sequence ID" value="OXU25632.1"/>
    <property type="molecule type" value="Genomic_DNA"/>
</dbReference>
<proteinExistence type="predicted"/>
<dbReference type="GO" id="GO:0015630">
    <property type="term" value="C:microtubule cytoskeleton"/>
    <property type="evidence" value="ECO:0007669"/>
    <property type="project" value="TreeGrafter"/>
</dbReference>
<evidence type="ECO:0000313" key="1">
    <source>
        <dbReference type="EMBL" id="OXU25632.1"/>
    </source>
</evidence>
<protein>
    <recommendedName>
        <fullName evidence="3">Sperm-associated antigen 6</fullName>
    </recommendedName>
</protein>
<dbReference type="InterPro" id="IPR016024">
    <property type="entry name" value="ARM-type_fold"/>
</dbReference>
<keyword evidence="2" id="KW-1185">Reference proteome</keyword>